<dbReference type="InterPro" id="IPR027417">
    <property type="entry name" value="P-loop_NTPase"/>
</dbReference>
<reference evidence="4" key="1">
    <citation type="submission" date="2016-01" db="EMBL/GenBank/DDBJ databases">
        <title>Complete genome of Planococcus rifietoensis type strain M8.</title>
        <authorList>
            <person name="See-Too W.S."/>
        </authorList>
    </citation>
    <scope>NUCLEOTIDE SEQUENCE [LARGE SCALE GENOMIC DNA]</scope>
    <source>
        <strain evidence="4">M8</strain>
    </source>
</reference>
<dbReference type="Pfam" id="PF13514">
    <property type="entry name" value="AAA_27"/>
    <property type="match status" value="1"/>
</dbReference>
<dbReference type="PANTHER" id="PTHR41259:SF1">
    <property type="entry name" value="DOUBLE-STRAND BREAK REPAIR RAD50 ATPASE, PUTATIVE-RELATED"/>
    <property type="match status" value="1"/>
</dbReference>
<feature type="domain" description="YhaN AAA" evidence="3">
    <location>
        <begin position="1"/>
        <end position="206"/>
    </location>
</feature>
<gene>
    <name evidence="4" type="ORF">AUC31_04750</name>
</gene>
<sequence>MKFEKLIIYGFGRHENRTIELNKPMSVFYGMNEAGKTTIQQFILQMLFGFSARSQAHKRYEPKAGGKYGGQLQLSDRIYGRVVIERIAGKSAGDVTLWFEDGRRGGEAELAELLRGYDRASYEAIYSFSVHELQDLDQMTEQELTRTLLSSGTAGVDHAGKMESQLEREMGELFKKAGKLPLINRLTEELRKLETELREYKLRADTFKPATERLEHIKQRLAELGHAESLLIQDIKEAEKWQQAAPLLARTQQLERLAENGPVNFPESGIRQYERLLDQKNELQAESTFLENEIGRLEPIGELPETDSLTDLLGREAEWHQINSSLKVKQEERIRLQDELDRLLKLCGMNKEQALLSDASLEQEERLKTVLDALQSAEQEQAFAQRRLAEERQRLSEAEHALKQYLEAEPPAEQRQRAEQWADIEPQLALAKAQQKRQTGKAANNRLAQFLLGAIGIVGLIIAAVSTDALTGLLAAMAIGAAVWLWLRDSKSPTGTAKDELVERYGGQEAEYEALLMKLAEYDRGLDERFDAIEASKQKIAALPQTDSSEELQEYRRLLKSLGFPEDTSRATVLTLFDKLRDVHAAASRQERITEEIGNLEGEREAWLKQAQEACGKPVSASNVISVLREELEARQRKLQDAEKTREKNQQLAEQARKCAERLATLSEAMDELFKRAAVGDEDSFYRAAKLSEQAKSAQEQLQMVQSQLSTIGKVKKPAALGDEEDSAEQFLERSQQQLDELQDERQSLWEEQAEKLQLTRHLLSDEGHSIKLQELEAKKAEFQEAANEWAVNRAIVEVFKQTMDELKETKLPAVLKLSESYFTQLTGGDYVALLLSQEGNFEALRKDGLRFRVIELSQATKEQAYLALRFALASSLKESHPFPIIMDDPFVHFDRRRSQQVIKLVEELQADHQFIYFTCHEAMRQAWPSAQQIDVANPERSIQA</sequence>
<keyword evidence="2" id="KW-0472">Membrane</keyword>
<evidence type="ECO:0000256" key="1">
    <source>
        <dbReference type="SAM" id="Coils"/>
    </source>
</evidence>
<evidence type="ECO:0000313" key="5">
    <source>
        <dbReference type="Proteomes" id="UP000067683"/>
    </source>
</evidence>
<feature type="coiled-coil region" evidence="1">
    <location>
        <begin position="590"/>
        <end position="793"/>
    </location>
</feature>
<dbReference type="Proteomes" id="UP000067683">
    <property type="component" value="Chromosome"/>
</dbReference>
<dbReference type="OrthoDB" id="9764467at2"/>
<protein>
    <recommendedName>
        <fullName evidence="3">YhaN AAA domain-containing protein</fullName>
    </recommendedName>
</protein>
<evidence type="ECO:0000256" key="2">
    <source>
        <dbReference type="SAM" id="Phobius"/>
    </source>
</evidence>
<accession>A0A0U2ZFD5</accession>
<proteinExistence type="predicted"/>
<dbReference type="STRING" id="200991.AUC31_04750"/>
<keyword evidence="2" id="KW-0812">Transmembrane</keyword>
<keyword evidence="5" id="KW-1185">Reference proteome</keyword>
<dbReference type="SUPFAM" id="SSF52540">
    <property type="entry name" value="P-loop containing nucleoside triphosphate hydrolases"/>
    <property type="match status" value="1"/>
</dbReference>
<evidence type="ECO:0000259" key="3">
    <source>
        <dbReference type="Pfam" id="PF13514"/>
    </source>
</evidence>
<dbReference type="InterPro" id="IPR038734">
    <property type="entry name" value="YhaN_AAA"/>
</dbReference>
<keyword evidence="2" id="KW-1133">Transmembrane helix</keyword>
<feature type="coiled-coil region" evidence="1">
    <location>
        <begin position="326"/>
        <end position="408"/>
    </location>
</feature>
<feature type="transmembrane region" description="Helical" evidence="2">
    <location>
        <begin position="447"/>
        <end position="464"/>
    </location>
</feature>
<dbReference type="KEGG" id="prt:AUC31_04750"/>
<keyword evidence="1" id="KW-0175">Coiled coil</keyword>
<feature type="transmembrane region" description="Helical" evidence="2">
    <location>
        <begin position="470"/>
        <end position="487"/>
    </location>
</feature>
<dbReference type="EMBL" id="CP013659">
    <property type="protein sequence ID" value="ALS74593.1"/>
    <property type="molecule type" value="Genomic_DNA"/>
</dbReference>
<dbReference type="Gene3D" id="3.40.50.300">
    <property type="entry name" value="P-loop containing nucleotide triphosphate hydrolases"/>
    <property type="match status" value="2"/>
</dbReference>
<dbReference type="RefSeq" id="WP_058381300.1">
    <property type="nucleotide sequence ID" value="NZ_CP013659.2"/>
</dbReference>
<organism evidence="4 5">
    <name type="scientific">Planococcus rifietoensis</name>
    <dbReference type="NCBI Taxonomy" id="200991"/>
    <lineage>
        <taxon>Bacteria</taxon>
        <taxon>Bacillati</taxon>
        <taxon>Bacillota</taxon>
        <taxon>Bacilli</taxon>
        <taxon>Bacillales</taxon>
        <taxon>Caryophanaceae</taxon>
        <taxon>Planococcus</taxon>
    </lineage>
</organism>
<dbReference type="AlphaFoldDB" id="A0A0U2ZFD5"/>
<evidence type="ECO:0000313" key="4">
    <source>
        <dbReference type="EMBL" id="ALS74593.1"/>
    </source>
</evidence>
<dbReference type="PANTHER" id="PTHR41259">
    <property type="entry name" value="DOUBLE-STRAND BREAK REPAIR RAD50 ATPASE, PUTATIVE-RELATED"/>
    <property type="match status" value="1"/>
</dbReference>
<name>A0A0U2ZFD5_9BACL</name>